<protein>
    <submittedName>
        <fullName evidence="1">M949_RS01915 family surface polysaccharide biosynthesis protein</fullName>
    </submittedName>
</protein>
<reference evidence="2" key="1">
    <citation type="journal article" date="2019" name="Int. J. Syst. Evol. Microbiol.">
        <title>The Global Catalogue of Microorganisms (GCM) 10K type strain sequencing project: providing services to taxonomists for standard genome sequencing and annotation.</title>
        <authorList>
            <consortium name="The Broad Institute Genomics Platform"/>
            <consortium name="The Broad Institute Genome Sequencing Center for Infectious Disease"/>
            <person name="Wu L."/>
            <person name="Ma J."/>
        </authorList>
    </citation>
    <scope>NUCLEOTIDE SEQUENCE [LARGE SCALE GENOMIC DNA]</scope>
    <source>
        <strain evidence="2">KCTC 42742</strain>
    </source>
</reference>
<dbReference type="RefSeq" id="WP_386088145.1">
    <property type="nucleotide sequence ID" value="NZ_JBHRXN010000008.1"/>
</dbReference>
<dbReference type="Proteomes" id="UP001595741">
    <property type="component" value="Unassembled WGS sequence"/>
</dbReference>
<evidence type="ECO:0000313" key="1">
    <source>
        <dbReference type="EMBL" id="MFC3531105.1"/>
    </source>
</evidence>
<gene>
    <name evidence="1" type="ORF">ACFOLG_02815</name>
</gene>
<comment type="caution">
    <text evidence="1">The sequence shown here is derived from an EMBL/GenBank/DDBJ whole genome shotgun (WGS) entry which is preliminary data.</text>
</comment>
<evidence type="ECO:0000313" key="2">
    <source>
        <dbReference type="Proteomes" id="UP001595741"/>
    </source>
</evidence>
<proteinExistence type="predicted"/>
<dbReference type="NCBIfam" id="NF046077">
    <property type="entry name" value="LPS_M949_RS01915"/>
    <property type="match status" value="1"/>
</dbReference>
<organism evidence="1 2">
    <name type="scientific">Vogesella facilis</name>
    <dbReference type="NCBI Taxonomy" id="1655232"/>
    <lineage>
        <taxon>Bacteria</taxon>
        <taxon>Pseudomonadati</taxon>
        <taxon>Pseudomonadota</taxon>
        <taxon>Betaproteobacteria</taxon>
        <taxon>Neisseriales</taxon>
        <taxon>Chromobacteriaceae</taxon>
        <taxon>Vogesella</taxon>
    </lineage>
</organism>
<dbReference type="InterPro" id="IPR058148">
    <property type="entry name" value="M949_RS01915-like_dom"/>
</dbReference>
<dbReference type="EMBL" id="JBHRXN010000008">
    <property type="protein sequence ID" value="MFC3531105.1"/>
    <property type="molecule type" value="Genomic_DNA"/>
</dbReference>
<keyword evidence="2" id="KW-1185">Reference proteome</keyword>
<accession>A0ABV7RAJ7</accession>
<name>A0ABV7RAJ7_9NEIS</name>
<sequence length="165" mass="18806">MKKTLFAIAITSTTTLSLATEFKTGDITLEIDYLTYNTKKEINIIGRTSKGIELKVKDHVTNCTEDKIIEIIEKSIEQRTINSTTYYFIGYRIGCAGGIDPLTVKYFAYSKGTKYSLRGEEKIITPNSSFGGENPPIESTNLKNKPALREYMTQHWKKIQIRKYD</sequence>